<feature type="domain" description="2Fe-2S ferredoxin-type" evidence="6">
    <location>
        <begin position="262"/>
        <end position="357"/>
    </location>
</feature>
<dbReference type="CDD" id="cd00207">
    <property type="entry name" value="fer2"/>
    <property type="match status" value="1"/>
</dbReference>
<dbReference type="PROSITE" id="PS50125">
    <property type="entry name" value="GUANYLATE_CYCLASE_2"/>
    <property type="match status" value="1"/>
</dbReference>
<dbReference type="SMART" id="SM00044">
    <property type="entry name" value="CYCc"/>
    <property type="match status" value="1"/>
</dbReference>
<protein>
    <submittedName>
        <fullName evidence="7">Adenylate/guanylate cyclase domain-containing protein</fullName>
    </submittedName>
</protein>
<dbReference type="InterPro" id="IPR001041">
    <property type="entry name" value="2Fe-2S_ferredoxin-type"/>
</dbReference>
<evidence type="ECO:0000259" key="5">
    <source>
        <dbReference type="PROSITE" id="PS50125"/>
    </source>
</evidence>
<dbReference type="RefSeq" id="WP_113282261.1">
    <property type="nucleotide sequence ID" value="NZ_JABUMX010000007.1"/>
</dbReference>
<dbReference type="InterPro" id="IPR029787">
    <property type="entry name" value="Nucleotide_cyclase"/>
</dbReference>
<dbReference type="PANTHER" id="PTHR43081:SF17">
    <property type="entry name" value="BLL5647 PROTEIN"/>
    <property type="match status" value="1"/>
</dbReference>
<feature type="transmembrane region" description="Helical" evidence="4">
    <location>
        <begin position="21"/>
        <end position="46"/>
    </location>
</feature>
<dbReference type="InterPro" id="IPR034804">
    <property type="entry name" value="SQR/QFR_C/D"/>
</dbReference>
<evidence type="ECO:0000313" key="7">
    <source>
        <dbReference type="EMBL" id="NTS33807.1"/>
    </source>
</evidence>
<proteinExistence type="predicted"/>
<keyword evidence="4" id="KW-0812">Transmembrane</keyword>
<dbReference type="GO" id="GO:0004016">
    <property type="term" value="F:adenylate cyclase activity"/>
    <property type="evidence" value="ECO:0007669"/>
    <property type="project" value="UniProtKB-ARBA"/>
</dbReference>
<comment type="subcellular location">
    <subcellularLocation>
        <location evidence="1">Cell membrane</location>
        <topology evidence="1">Multi-pass membrane protein</topology>
    </subcellularLocation>
</comment>
<dbReference type="GO" id="GO:0051536">
    <property type="term" value="F:iron-sulfur cluster binding"/>
    <property type="evidence" value="ECO:0007669"/>
    <property type="project" value="InterPro"/>
</dbReference>
<dbReference type="Pfam" id="PF00111">
    <property type="entry name" value="Fer2"/>
    <property type="match status" value="1"/>
</dbReference>
<keyword evidence="3 4" id="KW-0472">Membrane</keyword>
<feature type="transmembrane region" description="Helical" evidence="4">
    <location>
        <begin position="66"/>
        <end position="84"/>
    </location>
</feature>
<dbReference type="PROSITE" id="PS51085">
    <property type="entry name" value="2FE2S_FER_2"/>
    <property type="match status" value="1"/>
</dbReference>
<dbReference type="PANTHER" id="PTHR43081">
    <property type="entry name" value="ADENYLATE CYCLASE, TERMINAL-DIFFERENTIATION SPECIFIC-RELATED"/>
    <property type="match status" value="1"/>
</dbReference>
<dbReference type="Pfam" id="PF00211">
    <property type="entry name" value="Guanylate_cyc"/>
    <property type="match status" value="1"/>
</dbReference>
<dbReference type="GO" id="GO:0006171">
    <property type="term" value="P:cAMP biosynthetic process"/>
    <property type="evidence" value="ECO:0007669"/>
    <property type="project" value="TreeGrafter"/>
</dbReference>
<keyword evidence="4" id="KW-1133">Transmembrane helix</keyword>
<name>A0A849VZI4_9HYPH</name>
<dbReference type="InterPro" id="IPR001054">
    <property type="entry name" value="A/G_cyclase"/>
</dbReference>
<feature type="domain" description="Guanylate cyclase" evidence="5">
    <location>
        <begin position="379"/>
        <end position="511"/>
    </location>
</feature>
<sequence>MTAATTKPTGISERSLRRTRLASGLIMLVFVSFHLANHALNLISLSAAEAGRLWFIAIWRSPPGTVLLYGAVVVHVALVMRSLYQHRTLVMPAREALQIVLGLLIPLFIIEHVAATRIRFDLAGIEPTYESVIRGLWIDSPANGLRQSIALFIVWTHGCIGVHFWLRYRSWYNKAAPYLLTVAILLPVLALLGFADTGRVLESEPIQSSYGRAVEPAPARHLREARLEDVQTVKYTLYGAFAATLLSVIGLRTRRSWRERIDQIEVRYPGGETVRVPRGFSVLEASRLGGIPHYAVCGGKGRCSTCRVQVIEGVSKLPPPESTELATLKRIGAEPGVRLACQLRPSGDISVVPLLQPSNEGIVPVGSQQTNPGREQEIAILFCDIRSFTMLTEARLPYDIVFLLNRYFAIVGQAVERSGGRLDKFIGDGAMALFGLNGSAEEGCRNALKAAATITHEMERLNEELAGELSMPIRVAIGVHAGPAIIGAMGYGTVKNLTAIGDTVNVASRLETIAKELDATIVVSEPTIRLAGSDTETLESREIAIRGRVEPLRVYIIPQELTVRFV</sequence>
<comment type="caution">
    <text evidence="7">The sequence shown here is derived from an EMBL/GenBank/DDBJ whole genome shotgun (WGS) entry which is preliminary data.</text>
</comment>
<feature type="transmembrane region" description="Helical" evidence="4">
    <location>
        <begin position="149"/>
        <end position="166"/>
    </location>
</feature>
<accession>A0A849VZI4</accession>
<feature type="transmembrane region" description="Helical" evidence="4">
    <location>
        <begin position="178"/>
        <end position="195"/>
    </location>
</feature>
<dbReference type="Proteomes" id="UP000550508">
    <property type="component" value="Unassembled WGS sequence"/>
</dbReference>
<dbReference type="SUPFAM" id="SSF55073">
    <property type="entry name" value="Nucleotide cyclase"/>
    <property type="match status" value="1"/>
</dbReference>
<evidence type="ECO:0000256" key="4">
    <source>
        <dbReference type="SAM" id="Phobius"/>
    </source>
</evidence>
<keyword evidence="8" id="KW-1185">Reference proteome</keyword>
<evidence type="ECO:0000256" key="3">
    <source>
        <dbReference type="ARBA" id="ARBA00023136"/>
    </source>
</evidence>
<dbReference type="SUPFAM" id="SSF54292">
    <property type="entry name" value="2Fe-2S ferredoxin-like"/>
    <property type="match status" value="1"/>
</dbReference>
<organism evidence="7 8">
    <name type="scientific">Phyllobacterium pellucidum</name>
    <dbReference type="NCBI Taxonomy" id="2740464"/>
    <lineage>
        <taxon>Bacteria</taxon>
        <taxon>Pseudomonadati</taxon>
        <taxon>Pseudomonadota</taxon>
        <taxon>Alphaproteobacteria</taxon>
        <taxon>Hyphomicrobiales</taxon>
        <taxon>Phyllobacteriaceae</taxon>
        <taxon>Phyllobacterium</taxon>
    </lineage>
</organism>
<dbReference type="GO" id="GO:0035556">
    <property type="term" value="P:intracellular signal transduction"/>
    <property type="evidence" value="ECO:0007669"/>
    <property type="project" value="InterPro"/>
</dbReference>
<feature type="transmembrane region" description="Helical" evidence="4">
    <location>
        <begin position="96"/>
        <end position="115"/>
    </location>
</feature>
<evidence type="ECO:0000256" key="1">
    <source>
        <dbReference type="ARBA" id="ARBA00004651"/>
    </source>
</evidence>
<dbReference type="AlphaFoldDB" id="A0A849VZI4"/>
<dbReference type="Gene3D" id="3.10.20.30">
    <property type="match status" value="1"/>
</dbReference>
<dbReference type="InterPro" id="IPR036010">
    <property type="entry name" value="2Fe-2S_ferredoxin-like_sf"/>
</dbReference>
<dbReference type="GO" id="GO:0005886">
    <property type="term" value="C:plasma membrane"/>
    <property type="evidence" value="ECO:0007669"/>
    <property type="project" value="UniProtKB-SubCell"/>
</dbReference>
<evidence type="ECO:0000259" key="6">
    <source>
        <dbReference type="PROSITE" id="PS51085"/>
    </source>
</evidence>
<dbReference type="Gene3D" id="3.30.70.1230">
    <property type="entry name" value="Nucleotide cyclase"/>
    <property type="match status" value="1"/>
</dbReference>
<keyword evidence="2" id="KW-1003">Cell membrane</keyword>
<dbReference type="EMBL" id="JABUMX010000007">
    <property type="protein sequence ID" value="NTS33807.1"/>
    <property type="molecule type" value="Genomic_DNA"/>
</dbReference>
<evidence type="ECO:0000256" key="2">
    <source>
        <dbReference type="ARBA" id="ARBA00022475"/>
    </source>
</evidence>
<dbReference type="CDD" id="cd07302">
    <property type="entry name" value="CHD"/>
    <property type="match status" value="1"/>
</dbReference>
<gene>
    <name evidence="7" type="ORF">HQ945_21340</name>
</gene>
<reference evidence="7 8" key="1">
    <citation type="submission" date="2020-05" db="EMBL/GenBank/DDBJ databases">
        <authorList>
            <person name="Kim M.K."/>
        </authorList>
    </citation>
    <scope>NUCLEOTIDE SEQUENCE [LARGE SCALE GENOMIC DNA]</scope>
    <source>
        <strain evidence="7 8">BT25</strain>
    </source>
</reference>
<evidence type="ECO:0000313" key="8">
    <source>
        <dbReference type="Proteomes" id="UP000550508"/>
    </source>
</evidence>
<dbReference type="SUPFAM" id="SSF81343">
    <property type="entry name" value="Fumarate reductase respiratory complex transmembrane subunits"/>
    <property type="match status" value="1"/>
</dbReference>
<dbReference type="InterPro" id="IPR050697">
    <property type="entry name" value="Adenylyl/Guanylyl_Cyclase_3/4"/>
</dbReference>
<dbReference type="InterPro" id="IPR012675">
    <property type="entry name" value="Beta-grasp_dom_sf"/>
</dbReference>